<reference evidence="3" key="2">
    <citation type="submission" date="2021-10" db="EMBL/GenBank/DDBJ databases">
        <title>Phylogenomics reveals ancestral predisposition of the termite-cultivated fungus Termitomyces towards a domesticated lifestyle.</title>
        <authorList>
            <person name="Auxier B."/>
            <person name="Grum-Grzhimaylo A."/>
            <person name="Cardenas M.E."/>
            <person name="Lodge J.D."/>
            <person name="Laessoe T."/>
            <person name="Pedersen O."/>
            <person name="Smith M.E."/>
            <person name="Kuyper T.W."/>
            <person name="Franco-Molano E.A."/>
            <person name="Baroni T.J."/>
            <person name="Aanen D.K."/>
        </authorList>
    </citation>
    <scope>NUCLEOTIDE SEQUENCE</scope>
    <source>
        <strain evidence="3">D49</strain>
    </source>
</reference>
<evidence type="ECO:0000313" key="3">
    <source>
        <dbReference type="EMBL" id="KAG5651125.1"/>
    </source>
</evidence>
<reference evidence="3" key="1">
    <citation type="submission" date="2021-02" db="EMBL/GenBank/DDBJ databases">
        <authorList>
            <person name="Nieuwenhuis M."/>
            <person name="Van De Peppel L.J.J."/>
        </authorList>
    </citation>
    <scope>NUCLEOTIDE SEQUENCE</scope>
    <source>
        <strain evidence="3">D49</strain>
    </source>
</reference>
<organism evidence="3 4">
    <name type="scientific">Sphagnurus paluster</name>
    <dbReference type="NCBI Taxonomy" id="117069"/>
    <lineage>
        <taxon>Eukaryota</taxon>
        <taxon>Fungi</taxon>
        <taxon>Dikarya</taxon>
        <taxon>Basidiomycota</taxon>
        <taxon>Agaricomycotina</taxon>
        <taxon>Agaricomycetes</taxon>
        <taxon>Agaricomycetidae</taxon>
        <taxon>Agaricales</taxon>
        <taxon>Tricholomatineae</taxon>
        <taxon>Lyophyllaceae</taxon>
        <taxon>Sphagnurus</taxon>
    </lineage>
</organism>
<sequence length="697" mass="78553">MEPGDTVDVNYELEALMDYNPPPRCQDDDHPCPPLKPPRSFYDRHLDAGLMLKKVQLIPLSSYLGQTVDKILEVLAAKKFGLPARCPGDLLKSKASRELREPDISVADVYRVTTAFYAGVAASTLLLHNRAPGWYKSLIWTRQGPRAEQRAFCDSHALQINLDEDSKAQKTMDKTLRDALRRVQQKHPSIALWNLFSISAESEDTLREMDALASLKSFDYDTCQTSGYAKPPVIPLKPPDALSTGWGAPVQSLSADTSSNMGKDVQKEHNDQPKPKSAAQKRAGKRRPPDIPPLDERWPDVQVPALSKKSSSLAKLFVQRAWTLSAEHDTTYMIFNCGNYERIGFRHRDSQTLFLSDLIDVPRCKSPAYGKIHIGLFLAIIQDVIDRTEDEFKAQESHKSRKRRQPVTALPLSKRPRTRATVSKQKHENRVRHENLEAVKEQVHGRPLALIEIRYGVYNSPAPASFLRLDQRHKARYNSQEYISIVISSRIEAGATAVAHDADLKLLASDGKVRSTNVVVKLAFEPEQTERLRHEFEIFEHLHSRGVVDGIPFIYGIFKDTESEAHALVMSHVGTSLWTLSWQKNRSTFNLRVSETAKSAYLRTLGAIHEAGVRHRDIRPENLTLIDEDGAAIIDFDMAELNPSDGAKRREMRHMTNLLNGSYLPPNEVPSDKTTPEKKHAGEAVSDDDFWGFDDPD</sequence>
<evidence type="ECO:0000256" key="1">
    <source>
        <dbReference type="SAM" id="MobiDB-lite"/>
    </source>
</evidence>
<dbReference type="PROSITE" id="PS50011">
    <property type="entry name" value="PROTEIN_KINASE_DOM"/>
    <property type="match status" value="1"/>
</dbReference>
<dbReference type="InterPro" id="IPR050235">
    <property type="entry name" value="CK1_Ser-Thr_kinase"/>
</dbReference>
<dbReference type="InterPro" id="IPR011009">
    <property type="entry name" value="Kinase-like_dom_sf"/>
</dbReference>
<keyword evidence="4" id="KW-1185">Reference proteome</keyword>
<dbReference type="EMBL" id="JABCKI010000294">
    <property type="protein sequence ID" value="KAG5651125.1"/>
    <property type="molecule type" value="Genomic_DNA"/>
</dbReference>
<feature type="region of interest" description="Disordered" evidence="1">
    <location>
        <begin position="245"/>
        <end position="299"/>
    </location>
</feature>
<evidence type="ECO:0000313" key="4">
    <source>
        <dbReference type="Proteomes" id="UP000717328"/>
    </source>
</evidence>
<feature type="region of interest" description="Disordered" evidence="1">
    <location>
        <begin position="392"/>
        <end position="430"/>
    </location>
</feature>
<feature type="domain" description="Protein kinase" evidence="2">
    <location>
        <begin position="485"/>
        <end position="697"/>
    </location>
</feature>
<proteinExistence type="predicted"/>
<evidence type="ECO:0000259" key="2">
    <source>
        <dbReference type="PROSITE" id="PS50011"/>
    </source>
</evidence>
<accession>A0A9P7GKU3</accession>
<dbReference type="GO" id="GO:0004672">
    <property type="term" value="F:protein kinase activity"/>
    <property type="evidence" value="ECO:0007669"/>
    <property type="project" value="InterPro"/>
</dbReference>
<name>A0A9P7GKU3_9AGAR</name>
<dbReference type="Pfam" id="PF00069">
    <property type="entry name" value="Pkinase"/>
    <property type="match status" value="1"/>
</dbReference>
<dbReference type="OrthoDB" id="2523927at2759"/>
<dbReference type="InterPro" id="IPR000719">
    <property type="entry name" value="Prot_kinase_dom"/>
</dbReference>
<feature type="compositionally biased region" description="Polar residues" evidence="1">
    <location>
        <begin position="251"/>
        <end position="261"/>
    </location>
</feature>
<comment type="caution">
    <text evidence="3">The sequence shown here is derived from an EMBL/GenBank/DDBJ whole genome shotgun (WGS) entry which is preliminary data.</text>
</comment>
<gene>
    <name evidence="3" type="ORF">H0H81_009777</name>
</gene>
<feature type="compositionally biased region" description="Basic and acidic residues" evidence="1">
    <location>
        <begin position="670"/>
        <end position="682"/>
    </location>
</feature>
<feature type="region of interest" description="Disordered" evidence="1">
    <location>
        <begin position="659"/>
        <end position="697"/>
    </location>
</feature>
<dbReference type="Proteomes" id="UP000717328">
    <property type="component" value="Unassembled WGS sequence"/>
</dbReference>
<protein>
    <recommendedName>
        <fullName evidence="2">Protein kinase domain-containing protein</fullName>
    </recommendedName>
</protein>
<dbReference type="SUPFAM" id="SSF56112">
    <property type="entry name" value="Protein kinase-like (PK-like)"/>
    <property type="match status" value="1"/>
</dbReference>
<feature type="compositionally biased region" description="Basic and acidic residues" evidence="1">
    <location>
        <begin position="264"/>
        <end position="274"/>
    </location>
</feature>
<dbReference type="Gene3D" id="1.10.510.10">
    <property type="entry name" value="Transferase(Phosphotransferase) domain 1"/>
    <property type="match status" value="1"/>
</dbReference>
<dbReference type="GO" id="GO:0005524">
    <property type="term" value="F:ATP binding"/>
    <property type="evidence" value="ECO:0007669"/>
    <property type="project" value="InterPro"/>
</dbReference>
<feature type="compositionally biased region" description="Acidic residues" evidence="1">
    <location>
        <begin position="685"/>
        <end position="697"/>
    </location>
</feature>
<dbReference type="PANTHER" id="PTHR11909">
    <property type="entry name" value="CASEIN KINASE-RELATED"/>
    <property type="match status" value="1"/>
</dbReference>
<dbReference type="AlphaFoldDB" id="A0A9P7GKU3"/>